<evidence type="ECO:0000313" key="7">
    <source>
        <dbReference type="EMBL" id="TFK36096.1"/>
    </source>
</evidence>
<feature type="transmembrane region" description="Helical" evidence="6">
    <location>
        <begin position="395"/>
        <end position="417"/>
    </location>
</feature>
<keyword evidence="5 6" id="KW-0472">Membrane</keyword>
<protein>
    <submittedName>
        <fullName evidence="7">MFS general substrate transporter</fullName>
    </submittedName>
</protein>
<dbReference type="OrthoDB" id="2985014at2759"/>
<dbReference type="PANTHER" id="PTHR43791">
    <property type="entry name" value="PERMEASE-RELATED"/>
    <property type="match status" value="1"/>
</dbReference>
<comment type="subcellular location">
    <subcellularLocation>
        <location evidence="1">Membrane</location>
        <topology evidence="1">Multi-pass membrane protein</topology>
    </subcellularLocation>
</comment>
<keyword evidence="2" id="KW-0813">Transport</keyword>
<feature type="transmembrane region" description="Helical" evidence="6">
    <location>
        <begin position="192"/>
        <end position="214"/>
    </location>
</feature>
<dbReference type="PANTHER" id="PTHR43791:SF65">
    <property type="entry name" value="MAJOR FACILITATOR SUPERFAMILY (MFS) PROFILE DOMAIN-CONTAINING PROTEIN-RELATED"/>
    <property type="match status" value="1"/>
</dbReference>
<evidence type="ECO:0000256" key="3">
    <source>
        <dbReference type="ARBA" id="ARBA00022692"/>
    </source>
</evidence>
<feature type="transmembrane region" description="Helical" evidence="6">
    <location>
        <begin position="107"/>
        <end position="126"/>
    </location>
</feature>
<feature type="transmembrane region" description="Helical" evidence="6">
    <location>
        <begin position="334"/>
        <end position="357"/>
    </location>
</feature>
<keyword evidence="4 6" id="KW-1133">Transmembrane helix</keyword>
<reference evidence="7 8" key="1">
    <citation type="journal article" date="2019" name="Nat. Ecol. Evol.">
        <title>Megaphylogeny resolves global patterns of mushroom evolution.</title>
        <authorList>
            <person name="Varga T."/>
            <person name="Krizsan K."/>
            <person name="Foldi C."/>
            <person name="Dima B."/>
            <person name="Sanchez-Garcia M."/>
            <person name="Sanchez-Ramirez S."/>
            <person name="Szollosi G.J."/>
            <person name="Szarkandi J.G."/>
            <person name="Papp V."/>
            <person name="Albert L."/>
            <person name="Andreopoulos W."/>
            <person name="Angelini C."/>
            <person name="Antonin V."/>
            <person name="Barry K.W."/>
            <person name="Bougher N.L."/>
            <person name="Buchanan P."/>
            <person name="Buyck B."/>
            <person name="Bense V."/>
            <person name="Catcheside P."/>
            <person name="Chovatia M."/>
            <person name="Cooper J."/>
            <person name="Damon W."/>
            <person name="Desjardin D."/>
            <person name="Finy P."/>
            <person name="Geml J."/>
            <person name="Haridas S."/>
            <person name="Hughes K."/>
            <person name="Justo A."/>
            <person name="Karasinski D."/>
            <person name="Kautmanova I."/>
            <person name="Kiss B."/>
            <person name="Kocsube S."/>
            <person name="Kotiranta H."/>
            <person name="LaButti K.M."/>
            <person name="Lechner B.E."/>
            <person name="Liimatainen K."/>
            <person name="Lipzen A."/>
            <person name="Lukacs Z."/>
            <person name="Mihaltcheva S."/>
            <person name="Morgado L.N."/>
            <person name="Niskanen T."/>
            <person name="Noordeloos M.E."/>
            <person name="Ohm R.A."/>
            <person name="Ortiz-Santana B."/>
            <person name="Ovrebo C."/>
            <person name="Racz N."/>
            <person name="Riley R."/>
            <person name="Savchenko A."/>
            <person name="Shiryaev A."/>
            <person name="Soop K."/>
            <person name="Spirin V."/>
            <person name="Szebenyi C."/>
            <person name="Tomsovsky M."/>
            <person name="Tulloss R.E."/>
            <person name="Uehling J."/>
            <person name="Grigoriev I.V."/>
            <person name="Vagvolgyi C."/>
            <person name="Papp T."/>
            <person name="Martin F.M."/>
            <person name="Miettinen O."/>
            <person name="Hibbett D.S."/>
            <person name="Nagy L.G."/>
        </authorList>
    </citation>
    <scope>NUCLEOTIDE SEQUENCE [LARGE SCALE GENOMIC DNA]</scope>
    <source>
        <strain evidence="7 8">CBS 166.37</strain>
    </source>
</reference>
<dbReference type="STRING" id="68775.A0A5C3LVE9"/>
<dbReference type="Proteomes" id="UP000308652">
    <property type="component" value="Unassembled WGS sequence"/>
</dbReference>
<feature type="transmembrane region" description="Helical" evidence="6">
    <location>
        <begin position="369"/>
        <end position="389"/>
    </location>
</feature>
<dbReference type="SUPFAM" id="SSF103473">
    <property type="entry name" value="MFS general substrate transporter"/>
    <property type="match status" value="1"/>
</dbReference>
<feature type="transmembrane region" description="Helical" evidence="6">
    <location>
        <begin position="226"/>
        <end position="246"/>
    </location>
</feature>
<evidence type="ECO:0000313" key="8">
    <source>
        <dbReference type="Proteomes" id="UP000308652"/>
    </source>
</evidence>
<evidence type="ECO:0000256" key="4">
    <source>
        <dbReference type="ARBA" id="ARBA00022989"/>
    </source>
</evidence>
<dbReference type="InterPro" id="IPR011701">
    <property type="entry name" value="MFS"/>
</dbReference>
<organism evidence="7 8">
    <name type="scientific">Crucibulum laeve</name>
    <dbReference type="NCBI Taxonomy" id="68775"/>
    <lineage>
        <taxon>Eukaryota</taxon>
        <taxon>Fungi</taxon>
        <taxon>Dikarya</taxon>
        <taxon>Basidiomycota</taxon>
        <taxon>Agaricomycotina</taxon>
        <taxon>Agaricomycetes</taxon>
        <taxon>Agaricomycetidae</taxon>
        <taxon>Agaricales</taxon>
        <taxon>Agaricineae</taxon>
        <taxon>Nidulariaceae</taxon>
        <taxon>Crucibulum</taxon>
    </lineage>
</organism>
<dbReference type="AlphaFoldDB" id="A0A5C3LVE9"/>
<evidence type="ECO:0000256" key="6">
    <source>
        <dbReference type="SAM" id="Phobius"/>
    </source>
</evidence>
<dbReference type="Pfam" id="PF07690">
    <property type="entry name" value="MFS_1"/>
    <property type="match status" value="1"/>
</dbReference>
<sequence>MSDIFPVPFYSAPYGHIAGETISYSGWTSSLDSAAQTGDSPYYIRDLHYTPEDEADVIRILDSRLFPWILLTTFVLNMDRTNISNAISDNLPQDLGFTIDTINTATAIYSVLFSIFCLSGAVIAKIAGPSRWIPTLMFAWGLVTLAHALVKDKFGFITVRCWIAITEGGVIPATLVYLGTFYKGTELATRLAWFWGVQRVASAISGLMASGLLRMRGIAGLEGWKWMFIVDGTITVVVAVATWYYLPRDLTRTKGGLRGSKPWFNDKQIQIAVTRVIRDDLSKKSYDKRVQWSDIKDTLTDVGIWGHLIITVIGLTPSTPMHTYLPIVIQSFNFNVYVANALTAPPYLLQGIIMIFFVHNSDRVRERGYHGAFGAGWQLIGWILLRFLPSRTGRGIKYLAAVVLASWPYTHPLNIAWMSENTGSVGKRTVASGLIIGASNIYGIWGSQIYRADDAPEFKRGNTVNIAFAGVAFVLWFIQKYIYQYRNARNAQRYAALTEIEQLAEEEQKEAKGNSSITFKFTT</sequence>
<evidence type="ECO:0000256" key="1">
    <source>
        <dbReference type="ARBA" id="ARBA00004141"/>
    </source>
</evidence>
<dbReference type="Gene3D" id="1.20.1250.20">
    <property type="entry name" value="MFS general substrate transporter like domains"/>
    <property type="match status" value="1"/>
</dbReference>
<feature type="transmembrane region" description="Helical" evidence="6">
    <location>
        <begin position="465"/>
        <end position="483"/>
    </location>
</feature>
<gene>
    <name evidence="7" type="ORF">BDQ12DRAFT_706479</name>
</gene>
<feature type="transmembrane region" description="Helical" evidence="6">
    <location>
        <begin position="162"/>
        <end position="180"/>
    </location>
</feature>
<keyword evidence="8" id="KW-1185">Reference proteome</keyword>
<dbReference type="InterPro" id="IPR036259">
    <property type="entry name" value="MFS_trans_sf"/>
</dbReference>
<name>A0A5C3LVE9_9AGAR</name>
<dbReference type="GO" id="GO:0022857">
    <property type="term" value="F:transmembrane transporter activity"/>
    <property type="evidence" value="ECO:0007669"/>
    <property type="project" value="InterPro"/>
</dbReference>
<evidence type="ECO:0000256" key="5">
    <source>
        <dbReference type="ARBA" id="ARBA00023136"/>
    </source>
</evidence>
<dbReference type="EMBL" id="ML213616">
    <property type="protein sequence ID" value="TFK36096.1"/>
    <property type="molecule type" value="Genomic_DNA"/>
</dbReference>
<feature type="transmembrane region" description="Helical" evidence="6">
    <location>
        <begin position="132"/>
        <end position="150"/>
    </location>
</feature>
<dbReference type="GO" id="GO:0016020">
    <property type="term" value="C:membrane"/>
    <property type="evidence" value="ECO:0007669"/>
    <property type="project" value="UniProtKB-SubCell"/>
</dbReference>
<proteinExistence type="predicted"/>
<feature type="transmembrane region" description="Helical" evidence="6">
    <location>
        <begin position="429"/>
        <end position="445"/>
    </location>
</feature>
<accession>A0A5C3LVE9</accession>
<keyword evidence="3 6" id="KW-0812">Transmembrane</keyword>
<evidence type="ECO:0000256" key="2">
    <source>
        <dbReference type="ARBA" id="ARBA00022448"/>
    </source>
</evidence>